<dbReference type="AlphaFoldDB" id="A0A3B0UR00"/>
<dbReference type="SUPFAM" id="SSF56059">
    <property type="entry name" value="Glutathione synthetase ATP-binding domain-like"/>
    <property type="match status" value="1"/>
</dbReference>
<dbReference type="InterPro" id="IPR013815">
    <property type="entry name" value="ATP_grasp_subdomain_1"/>
</dbReference>
<dbReference type="SUPFAM" id="SSF52210">
    <property type="entry name" value="Succinyl-CoA synthetase domains"/>
    <property type="match status" value="2"/>
</dbReference>
<dbReference type="GO" id="GO:0005524">
    <property type="term" value="F:ATP binding"/>
    <property type="evidence" value="ECO:0007669"/>
    <property type="project" value="InterPro"/>
</dbReference>
<dbReference type="Pfam" id="PF13607">
    <property type="entry name" value="Succ_CoA_lig"/>
    <property type="match status" value="1"/>
</dbReference>
<dbReference type="Gene3D" id="3.40.50.720">
    <property type="entry name" value="NAD(P)-binding Rossmann-like Domain"/>
    <property type="match status" value="1"/>
</dbReference>
<feature type="domain" description="CoA-binding" evidence="1">
    <location>
        <begin position="20"/>
        <end position="115"/>
    </location>
</feature>
<dbReference type="PANTHER" id="PTHR42793">
    <property type="entry name" value="COA BINDING DOMAIN CONTAINING PROTEIN"/>
    <property type="match status" value="1"/>
</dbReference>
<dbReference type="PANTHER" id="PTHR42793:SF1">
    <property type="entry name" value="PEPTIDYL-LYSINE N-ACETYLTRANSFERASE PATZ"/>
    <property type="match status" value="1"/>
</dbReference>
<gene>
    <name evidence="2" type="ORF">MNBD_GAMMA01-1697</name>
</gene>
<evidence type="ECO:0000313" key="2">
    <source>
        <dbReference type="EMBL" id="VAW33541.1"/>
    </source>
</evidence>
<name>A0A3B0UR00_9ZZZZ</name>
<dbReference type="SMART" id="SM00881">
    <property type="entry name" value="CoA_binding"/>
    <property type="match status" value="1"/>
</dbReference>
<dbReference type="Gene3D" id="3.30.470.20">
    <property type="entry name" value="ATP-grasp fold, B domain"/>
    <property type="match status" value="1"/>
</dbReference>
<evidence type="ECO:0000259" key="1">
    <source>
        <dbReference type="SMART" id="SM00881"/>
    </source>
</evidence>
<organism evidence="2">
    <name type="scientific">hydrothermal vent metagenome</name>
    <dbReference type="NCBI Taxonomy" id="652676"/>
    <lineage>
        <taxon>unclassified sequences</taxon>
        <taxon>metagenomes</taxon>
        <taxon>ecological metagenomes</taxon>
    </lineage>
</organism>
<dbReference type="EMBL" id="UOEW01000037">
    <property type="protein sequence ID" value="VAW33541.1"/>
    <property type="molecule type" value="Genomic_DNA"/>
</dbReference>
<dbReference type="SUPFAM" id="SSF51735">
    <property type="entry name" value="NAD(P)-binding Rossmann-fold domains"/>
    <property type="match status" value="1"/>
</dbReference>
<dbReference type="Pfam" id="PF13380">
    <property type="entry name" value="CoA_binding_2"/>
    <property type="match status" value="1"/>
</dbReference>
<proteinExistence type="predicted"/>
<reference evidence="2" key="1">
    <citation type="submission" date="2018-06" db="EMBL/GenBank/DDBJ databases">
        <authorList>
            <person name="Zhirakovskaya E."/>
        </authorList>
    </citation>
    <scope>NUCLEOTIDE SEQUENCE</scope>
</reference>
<protein>
    <submittedName>
        <fullName evidence="2">Acetyl-CoA synthetase (ADP-forming) alpha and beta chains, putative</fullName>
    </submittedName>
</protein>
<dbReference type="InterPro" id="IPR003781">
    <property type="entry name" value="CoA-bd"/>
</dbReference>
<accession>A0A3B0UR00</accession>
<dbReference type="Pfam" id="PF13549">
    <property type="entry name" value="ATP-grasp_5"/>
    <property type="match status" value="1"/>
</dbReference>
<dbReference type="Gene3D" id="3.40.50.261">
    <property type="entry name" value="Succinyl-CoA synthetase domains"/>
    <property type="match status" value="2"/>
</dbReference>
<dbReference type="InterPro" id="IPR032875">
    <property type="entry name" value="Succ_CoA_lig_flav_dom"/>
</dbReference>
<dbReference type="InterPro" id="IPR036291">
    <property type="entry name" value="NAD(P)-bd_dom_sf"/>
</dbReference>
<dbReference type="InterPro" id="IPR016102">
    <property type="entry name" value="Succinyl-CoA_synth-like"/>
</dbReference>
<dbReference type="Gene3D" id="3.30.1490.20">
    <property type="entry name" value="ATP-grasp fold, A domain"/>
    <property type="match status" value="1"/>
</dbReference>
<sequence>MLQLTDNIPIAKQIMINSQLINPKSIVVIGASSDLRKAGGKMLYNIIAGGYQGDLMVVNKRATQVQGHKSYADINDLPDVELAILAIPAQFCPQAIEELAKYKNTKAFIVISAGFSELNDEGAALEQQMVDNANKYNAALSGPNCIGIINQNYHGVFTTPIPVLDNKKGCDFISSSGATAVFLMEAGMQVGLRFSSIYSVGNGNQICAEDYLQYLDDNFEAQTSSKNIIMYLENILKPQKLLKHAISLIAKGCRIAAIKSGVTDAGSRAASSHTGAMATSDMATRALFRKAGIVYCSSREELISVASVFSYKKLNGKNIAVITHAGGSAVMLTDTLTKGGLQVPLIDGDMAEDLLDYLHKGSSVSNPIDFLATGTAEQLGIIIDFCEHKFDFIDAMVVVFGSPGLFDVENVYKVLNVKMDVCQKPIFPVLPSLVNAAKEIRYFLSKGHVNFPDEVTLGKALCATYFTGNPAKSSQFSPQNLNVDIAKIRQVLDDTTSNDGYLSVAANNIIMDCLDIPRVAETTASTKQQALQIAKDLGFPLVMKVIGPLHKSDVGGVVLDINSAEMVTLHFTRMLAIPAAQGVIIQKQIKGIELFIGVSYEPGFGHLLMMGLGGIFVEVLADIKVCLCPCSKKEIIYRLKNLQGYPLLQGIRGKTGIDLDLFADIILKISHLTQILPEITELDINPLIGMGNNIMVVDMRIKVSGTPV</sequence>